<protein>
    <submittedName>
        <fullName evidence="2">DUF6456 domain-containing protein</fullName>
    </submittedName>
</protein>
<dbReference type="EMBL" id="JAXCLW010000001">
    <property type="protein sequence ID" value="MDY0882293.1"/>
    <property type="molecule type" value="Genomic_DNA"/>
</dbReference>
<name>A0ABU5E7X9_9PROT</name>
<organism evidence="2 3">
    <name type="scientific">Dongia soli</name>
    <dbReference type="NCBI Taxonomy" id="600628"/>
    <lineage>
        <taxon>Bacteria</taxon>
        <taxon>Pseudomonadati</taxon>
        <taxon>Pseudomonadota</taxon>
        <taxon>Alphaproteobacteria</taxon>
        <taxon>Rhodospirillales</taxon>
        <taxon>Dongiaceae</taxon>
        <taxon>Dongia</taxon>
    </lineage>
</organism>
<dbReference type="Proteomes" id="UP001279642">
    <property type="component" value="Unassembled WGS sequence"/>
</dbReference>
<evidence type="ECO:0000313" key="3">
    <source>
        <dbReference type="Proteomes" id="UP001279642"/>
    </source>
</evidence>
<keyword evidence="3" id="KW-1185">Reference proteome</keyword>
<evidence type="ECO:0000313" key="2">
    <source>
        <dbReference type="EMBL" id="MDY0882293.1"/>
    </source>
</evidence>
<feature type="domain" description="DUF6456" evidence="1">
    <location>
        <begin position="105"/>
        <end position="208"/>
    </location>
</feature>
<gene>
    <name evidence="2" type="ORF">SMD27_05535</name>
</gene>
<accession>A0ABU5E7X9</accession>
<comment type="caution">
    <text evidence="2">The sequence shown here is derived from an EMBL/GenBank/DDBJ whole genome shotgun (WGS) entry which is preliminary data.</text>
</comment>
<dbReference type="InterPro" id="IPR045599">
    <property type="entry name" value="DUF6456"/>
</dbReference>
<dbReference type="Pfam" id="PF20057">
    <property type="entry name" value="DUF6456"/>
    <property type="match status" value="1"/>
</dbReference>
<sequence length="209" mass="23394">MGKLKANLKAIEKSARKKIRKDIRSYAIKPSDVVTDPAVILRDRAGVAIAVSNDDFGTTERRQHGEVKIEKENSDTHARVMTATVLDTMLNRRELDFDKESGDHQRLWLAGDQLRRDFHIAGMQPRVVSTLMQLPAGKGEMSDMAIDARRRIMLAGRAVGPVLEPILVHVICHDLPAKHYGRGRGLRAEIANITMFRAAIATLAYHYGY</sequence>
<evidence type="ECO:0000259" key="1">
    <source>
        <dbReference type="Pfam" id="PF20057"/>
    </source>
</evidence>
<reference evidence="2 3" key="1">
    <citation type="journal article" date="2016" name="Antonie Van Leeuwenhoek">
        <title>Dongia soli sp. nov., isolated from soil from Dokdo, Korea.</title>
        <authorList>
            <person name="Kim D.U."/>
            <person name="Lee H."/>
            <person name="Kim H."/>
            <person name="Kim S.G."/>
            <person name="Ka J.O."/>
        </authorList>
    </citation>
    <scope>NUCLEOTIDE SEQUENCE [LARGE SCALE GENOMIC DNA]</scope>
    <source>
        <strain evidence="2 3">D78</strain>
    </source>
</reference>
<dbReference type="RefSeq" id="WP_320507318.1">
    <property type="nucleotide sequence ID" value="NZ_JAXCLW010000001.1"/>
</dbReference>
<proteinExistence type="predicted"/>